<keyword evidence="3" id="KW-1185">Reference proteome</keyword>
<feature type="compositionally biased region" description="Basic and acidic residues" evidence="1">
    <location>
        <begin position="1"/>
        <end position="15"/>
    </location>
</feature>
<evidence type="ECO:0000313" key="2">
    <source>
        <dbReference type="EMBL" id="MBW0590243.1"/>
    </source>
</evidence>
<accession>A0A9Q3KZ47</accession>
<feature type="region of interest" description="Disordered" evidence="1">
    <location>
        <begin position="1"/>
        <end position="74"/>
    </location>
</feature>
<protein>
    <submittedName>
        <fullName evidence="2">Uncharacterized protein</fullName>
    </submittedName>
</protein>
<comment type="caution">
    <text evidence="2">The sequence shown here is derived from an EMBL/GenBank/DDBJ whole genome shotgun (WGS) entry which is preliminary data.</text>
</comment>
<gene>
    <name evidence="2" type="ORF">O181_129958</name>
</gene>
<feature type="compositionally biased region" description="Polar residues" evidence="1">
    <location>
        <begin position="61"/>
        <end position="74"/>
    </location>
</feature>
<evidence type="ECO:0000256" key="1">
    <source>
        <dbReference type="SAM" id="MobiDB-lite"/>
    </source>
</evidence>
<name>A0A9Q3KZ47_9BASI</name>
<dbReference type="Proteomes" id="UP000765509">
    <property type="component" value="Unassembled WGS sequence"/>
</dbReference>
<evidence type="ECO:0000313" key="3">
    <source>
        <dbReference type="Proteomes" id="UP000765509"/>
    </source>
</evidence>
<sequence>MAPTDHSVRPADHRTPKWSKNAPEAIKSRIAIRRAKGAPNPKIEALSGTTGTKPPLKTFKKNSNQGKKGQTSSWPIHNEVYDHILIGHQNLSKRALCNSFWDTTQGPCLKRKEMTESQKKHILKLKELTQVNRRGKIIQIKYDSEEMKGDFQDNGQEENITKKKIFDKQWGDIEMPLNSGRVLWCSGAHQFQEGDTVTTTNQG</sequence>
<dbReference type="AlphaFoldDB" id="A0A9Q3KZ47"/>
<dbReference type="EMBL" id="AVOT02137578">
    <property type="protein sequence ID" value="MBW0590243.1"/>
    <property type="molecule type" value="Genomic_DNA"/>
</dbReference>
<organism evidence="2 3">
    <name type="scientific">Austropuccinia psidii MF-1</name>
    <dbReference type="NCBI Taxonomy" id="1389203"/>
    <lineage>
        <taxon>Eukaryota</taxon>
        <taxon>Fungi</taxon>
        <taxon>Dikarya</taxon>
        <taxon>Basidiomycota</taxon>
        <taxon>Pucciniomycotina</taxon>
        <taxon>Pucciniomycetes</taxon>
        <taxon>Pucciniales</taxon>
        <taxon>Sphaerophragmiaceae</taxon>
        <taxon>Austropuccinia</taxon>
    </lineage>
</organism>
<proteinExistence type="predicted"/>
<reference evidence="2" key="1">
    <citation type="submission" date="2021-03" db="EMBL/GenBank/DDBJ databases">
        <title>Draft genome sequence of rust myrtle Austropuccinia psidii MF-1, a brazilian biotype.</title>
        <authorList>
            <person name="Quecine M.C."/>
            <person name="Pachon D.M.R."/>
            <person name="Bonatelli M.L."/>
            <person name="Correr F.H."/>
            <person name="Franceschini L.M."/>
            <person name="Leite T.F."/>
            <person name="Margarido G.R.A."/>
            <person name="Almeida C.A."/>
            <person name="Ferrarezi J.A."/>
            <person name="Labate C.A."/>
        </authorList>
    </citation>
    <scope>NUCLEOTIDE SEQUENCE</scope>
    <source>
        <strain evidence="2">MF-1</strain>
    </source>
</reference>